<dbReference type="Gene3D" id="3.40.395.10">
    <property type="entry name" value="Adenoviral Proteinase, Chain A"/>
    <property type="match status" value="1"/>
</dbReference>
<dbReference type="EnsemblMetazoa" id="PPA08973.1">
    <property type="protein sequence ID" value="PPA08973.1"/>
    <property type="gene ID" value="WBGene00098527"/>
</dbReference>
<evidence type="ECO:0000313" key="1">
    <source>
        <dbReference type="EnsemblMetazoa" id="PPA08973.1"/>
    </source>
</evidence>
<organism evidence="1 2">
    <name type="scientific">Pristionchus pacificus</name>
    <name type="common">Parasitic nematode worm</name>
    <dbReference type="NCBI Taxonomy" id="54126"/>
    <lineage>
        <taxon>Eukaryota</taxon>
        <taxon>Metazoa</taxon>
        <taxon>Ecdysozoa</taxon>
        <taxon>Nematoda</taxon>
        <taxon>Chromadorea</taxon>
        <taxon>Rhabditida</taxon>
        <taxon>Rhabditina</taxon>
        <taxon>Diplogasteromorpha</taxon>
        <taxon>Diplogasteroidea</taxon>
        <taxon>Neodiplogasteridae</taxon>
        <taxon>Pristionchus</taxon>
    </lineage>
</organism>
<dbReference type="SUPFAM" id="SSF54001">
    <property type="entry name" value="Cysteine proteinases"/>
    <property type="match status" value="1"/>
</dbReference>
<dbReference type="Proteomes" id="UP000005239">
    <property type="component" value="Unassembled WGS sequence"/>
</dbReference>
<sequence>MQVPRPLVDGDVMDQPIANGEVREEQLNAADLIGIPTLPAYFKEDYYDENDYWYRKEKLKEAMARVAEVEKNLELLATPLRFLMESRVKDANAKEMNDEVKTKEDEALHQMENALEELKILHLHNKEAILEEDNHIENEKSSMAPRSRRINGISKKALRTDEPVTKKTKKKAIDTYFKIKIDIKAYINASKKLPPIKARSAWGGAVPDRCRDDDKPSELTELFPELNDMQSALIDKLWATKSKSQQIIRGDLTFSDLVLLSGTTTAKCVGNQLTGATISAYLSLMATSVKKFLKIAIVPWKVVEKLNQRGAHAANSLLGKVDLLGHDIVAIPIKYRAGYQGEREQWMLMWCVVSEMTIHHINSDCRRIYDEWPDIVATLTKTVENILKANAVSCGRVYRQWTASMDKYVSPDQLYEFNSGLSVLIDATILANGVPLIYSSSTANLVPLRRLITFRLLKNALY</sequence>
<dbReference type="InterPro" id="IPR038765">
    <property type="entry name" value="Papain-like_cys_pep_sf"/>
</dbReference>
<gene>
    <name evidence="1" type="primary">WBGene00098527</name>
</gene>
<evidence type="ECO:0000313" key="2">
    <source>
        <dbReference type="Proteomes" id="UP000005239"/>
    </source>
</evidence>
<dbReference type="AlphaFoldDB" id="A0A2A6BCQ5"/>
<reference evidence="2" key="1">
    <citation type="journal article" date="2008" name="Nat. Genet.">
        <title>The Pristionchus pacificus genome provides a unique perspective on nematode lifestyle and parasitism.</title>
        <authorList>
            <person name="Dieterich C."/>
            <person name="Clifton S.W."/>
            <person name="Schuster L.N."/>
            <person name="Chinwalla A."/>
            <person name="Delehaunty K."/>
            <person name="Dinkelacker I."/>
            <person name="Fulton L."/>
            <person name="Fulton R."/>
            <person name="Godfrey J."/>
            <person name="Minx P."/>
            <person name="Mitreva M."/>
            <person name="Roeseler W."/>
            <person name="Tian H."/>
            <person name="Witte H."/>
            <person name="Yang S.P."/>
            <person name="Wilson R.K."/>
            <person name="Sommer R.J."/>
        </authorList>
    </citation>
    <scope>NUCLEOTIDE SEQUENCE [LARGE SCALE GENOMIC DNA]</scope>
    <source>
        <strain evidence="2">PS312</strain>
    </source>
</reference>
<protein>
    <submittedName>
        <fullName evidence="1">Uncharacterized protein</fullName>
    </submittedName>
</protein>
<accession>A0A8R1YBV9</accession>
<proteinExistence type="predicted"/>
<keyword evidence="2" id="KW-1185">Reference proteome</keyword>
<name>A0A2A6BCQ5_PRIPA</name>
<accession>A0A2A6BCQ5</accession>
<reference evidence="1" key="2">
    <citation type="submission" date="2022-06" db="UniProtKB">
        <authorList>
            <consortium name="EnsemblMetazoa"/>
        </authorList>
    </citation>
    <scope>IDENTIFICATION</scope>
    <source>
        <strain evidence="1">PS312</strain>
    </source>
</reference>